<evidence type="ECO:0000313" key="3">
    <source>
        <dbReference type="Proteomes" id="UP001491310"/>
    </source>
</evidence>
<evidence type="ECO:0000256" key="1">
    <source>
        <dbReference type="SAM" id="MobiDB-lite"/>
    </source>
</evidence>
<keyword evidence="3" id="KW-1185">Reference proteome</keyword>
<proteinExistence type="predicted"/>
<sequence>MTCKASDEYNEDNALWQQRKQLESLIKLSDTAELGDPEPIGASQTIQNLPLWRIQTAVLPGAQEVLHVHVPHYTHMIRVKKARQALPYSRADVEVWPDEEEVACQRNAAMLAVDACQSSADLDMSAAMQTVETAAVAAAIACSQVWHEYELAPLRALVKDEDLSNAVPGEGVRSKEGMFAPPKLLWRSVLASLQGLTVAQGGPPVGQDSFVLLTHQCEDHNSHWEVDQLLKDFTDRAAETALLAAELLAHRSLLGENDDGGPVGLLQDAPRTMNTTCERGIRSRGISQATNTEVEAAQRSDRAISTGPSSEIEEENFDYAEGRQAILEARTAAARLKLILEVLLEQRNRLQALAALRTAGEG</sequence>
<organism evidence="2 3">
    <name type="scientific">Coccomyxa subellipsoidea</name>
    <dbReference type="NCBI Taxonomy" id="248742"/>
    <lineage>
        <taxon>Eukaryota</taxon>
        <taxon>Viridiplantae</taxon>
        <taxon>Chlorophyta</taxon>
        <taxon>core chlorophytes</taxon>
        <taxon>Trebouxiophyceae</taxon>
        <taxon>Trebouxiophyceae incertae sedis</taxon>
        <taxon>Coccomyxaceae</taxon>
        <taxon>Coccomyxa</taxon>
    </lineage>
</organism>
<evidence type="ECO:0000313" key="2">
    <source>
        <dbReference type="EMBL" id="KAK9917745.1"/>
    </source>
</evidence>
<protein>
    <submittedName>
        <fullName evidence="2">Uncharacterized protein</fullName>
    </submittedName>
</protein>
<dbReference type="EMBL" id="JALJOT010000002">
    <property type="protein sequence ID" value="KAK9917745.1"/>
    <property type="molecule type" value="Genomic_DNA"/>
</dbReference>
<gene>
    <name evidence="2" type="ORF">WJX75_007749</name>
</gene>
<accession>A0ABR2Z1A6</accession>
<dbReference type="Proteomes" id="UP001491310">
    <property type="component" value="Unassembled WGS sequence"/>
</dbReference>
<comment type="caution">
    <text evidence="2">The sequence shown here is derived from an EMBL/GenBank/DDBJ whole genome shotgun (WGS) entry which is preliminary data.</text>
</comment>
<feature type="region of interest" description="Disordered" evidence="1">
    <location>
        <begin position="290"/>
        <end position="312"/>
    </location>
</feature>
<reference evidence="2 3" key="1">
    <citation type="journal article" date="2024" name="Nat. Commun.">
        <title>Phylogenomics reveals the evolutionary origins of lichenization in chlorophyte algae.</title>
        <authorList>
            <person name="Puginier C."/>
            <person name="Libourel C."/>
            <person name="Otte J."/>
            <person name="Skaloud P."/>
            <person name="Haon M."/>
            <person name="Grisel S."/>
            <person name="Petersen M."/>
            <person name="Berrin J.G."/>
            <person name="Delaux P.M."/>
            <person name="Dal Grande F."/>
            <person name="Keller J."/>
        </authorList>
    </citation>
    <scope>NUCLEOTIDE SEQUENCE [LARGE SCALE GENOMIC DNA]</scope>
    <source>
        <strain evidence="2 3">SAG 216-7</strain>
    </source>
</reference>
<name>A0ABR2Z1A6_9CHLO</name>